<proteinExistence type="predicted"/>
<dbReference type="HOGENOM" id="CLU_2147548_0_0_1"/>
<sequence length="112" mass="12399">MTGHGNALTIIILSFILNATMHSIIHFFPHADTHIIIHRGNVRGVTLFSFECSTVHVQIDIGVNLCAVTRRNQCSEQPRLVGTWLRCGMGTQRFSPVAGLLNYQSPPFPSLT</sequence>
<gene>
    <name evidence="2" type="ORF">AG1IA_00728</name>
</gene>
<dbReference type="Proteomes" id="UP000011668">
    <property type="component" value="Unassembled WGS sequence"/>
</dbReference>
<keyword evidence="3" id="KW-1185">Reference proteome</keyword>
<keyword evidence="1" id="KW-1133">Transmembrane helix</keyword>
<protein>
    <submittedName>
        <fullName evidence="2">Uncharacterized protein</fullName>
    </submittedName>
</protein>
<organism evidence="2 3">
    <name type="scientific">Thanatephorus cucumeris (strain AG1-IA)</name>
    <name type="common">Rice sheath blight fungus</name>
    <name type="synonym">Rhizoctonia solani</name>
    <dbReference type="NCBI Taxonomy" id="983506"/>
    <lineage>
        <taxon>Eukaryota</taxon>
        <taxon>Fungi</taxon>
        <taxon>Dikarya</taxon>
        <taxon>Basidiomycota</taxon>
        <taxon>Agaricomycotina</taxon>
        <taxon>Agaricomycetes</taxon>
        <taxon>Cantharellales</taxon>
        <taxon>Ceratobasidiaceae</taxon>
        <taxon>Rhizoctonia</taxon>
        <taxon>Rhizoctonia solani AG-1</taxon>
    </lineage>
</organism>
<keyword evidence="1" id="KW-0472">Membrane</keyword>
<name>L8X825_THACA</name>
<evidence type="ECO:0000313" key="3">
    <source>
        <dbReference type="Proteomes" id="UP000011668"/>
    </source>
</evidence>
<reference evidence="2 3" key="1">
    <citation type="journal article" date="2013" name="Nat. Commun.">
        <title>The evolution and pathogenic mechanisms of the rice sheath blight pathogen.</title>
        <authorList>
            <person name="Zheng A."/>
            <person name="Lin R."/>
            <person name="Xu L."/>
            <person name="Qin P."/>
            <person name="Tang C."/>
            <person name="Ai P."/>
            <person name="Zhang D."/>
            <person name="Liu Y."/>
            <person name="Sun Z."/>
            <person name="Feng H."/>
            <person name="Wang Y."/>
            <person name="Chen Y."/>
            <person name="Liang X."/>
            <person name="Fu R."/>
            <person name="Li Q."/>
            <person name="Zhang J."/>
            <person name="Yu X."/>
            <person name="Xie Z."/>
            <person name="Ding L."/>
            <person name="Guan P."/>
            <person name="Tang J."/>
            <person name="Liang Y."/>
            <person name="Wang S."/>
            <person name="Deng Q."/>
            <person name="Li S."/>
            <person name="Zhu J."/>
            <person name="Wang L."/>
            <person name="Liu H."/>
            <person name="Li P."/>
        </authorList>
    </citation>
    <scope>NUCLEOTIDE SEQUENCE [LARGE SCALE GENOMIC DNA]</scope>
    <source>
        <strain evidence="3">AG-1 IA</strain>
    </source>
</reference>
<accession>L8X825</accession>
<evidence type="ECO:0000313" key="2">
    <source>
        <dbReference type="EMBL" id="ELU45242.1"/>
    </source>
</evidence>
<evidence type="ECO:0000256" key="1">
    <source>
        <dbReference type="SAM" id="Phobius"/>
    </source>
</evidence>
<dbReference type="AlphaFoldDB" id="L8X825"/>
<feature type="transmembrane region" description="Helical" evidence="1">
    <location>
        <begin position="7"/>
        <end position="28"/>
    </location>
</feature>
<keyword evidence="1" id="KW-0812">Transmembrane</keyword>
<comment type="caution">
    <text evidence="2">The sequence shown here is derived from an EMBL/GenBank/DDBJ whole genome shotgun (WGS) entry which is preliminary data.</text>
</comment>
<dbReference type="EMBL" id="AFRT01000122">
    <property type="protein sequence ID" value="ELU45242.1"/>
    <property type="molecule type" value="Genomic_DNA"/>
</dbReference>